<dbReference type="PANTHER" id="PTHR11461:SF278">
    <property type="entry name" value="SERINE PROTEASE INHIBITOR 88EA"/>
    <property type="match status" value="1"/>
</dbReference>
<dbReference type="InterPro" id="IPR042178">
    <property type="entry name" value="Serpin_sf_1"/>
</dbReference>
<evidence type="ECO:0000256" key="3">
    <source>
        <dbReference type="RuleBase" id="RU000411"/>
    </source>
</evidence>
<accession>A0A5N5SR39</accession>
<dbReference type="OrthoDB" id="671595at2759"/>
<comment type="caution">
    <text evidence="6">The sequence shown here is derived from an EMBL/GenBank/DDBJ whole genome shotgun (WGS) entry which is preliminary data.</text>
</comment>
<dbReference type="Pfam" id="PF00079">
    <property type="entry name" value="Serpin"/>
    <property type="match status" value="1"/>
</dbReference>
<dbReference type="GO" id="GO:0004867">
    <property type="term" value="F:serine-type endopeptidase inhibitor activity"/>
    <property type="evidence" value="ECO:0007669"/>
    <property type="project" value="UniProtKB-KW"/>
</dbReference>
<protein>
    <submittedName>
        <fullName evidence="6">Glia-derived nexin</fullName>
    </submittedName>
</protein>
<dbReference type="SUPFAM" id="SSF56574">
    <property type="entry name" value="Serpins"/>
    <property type="match status" value="1"/>
</dbReference>
<evidence type="ECO:0000256" key="4">
    <source>
        <dbReference type="SAM" id="SignalP"/>
    </source>
</evidence>
<gene>
    <name evidence="6" type="primary">Serpine2_0</name>
    <name evidence="6" type="ORF">Anas_14032</name>
</gene>
<dbReference type="GO" id="GO:0005615">
    <property type="term" value="C:extracellular space"/>
    <property type="evidence" value="ECO:0007669"/>
    <property type="project" value="InterPro"/>
</dbReference>
<dbReference type="PANTHER" id="PTHR11461">
    <property type="entry name" value="SERINE PROTEASE INHIBITOR, SERPIN"/>
    <property type="match status" value="1"/>
</dbReference>
<keyword evidence="2" id="KW-0722">Serine protease inhibitor</keyword>
<evidence type="ECO:0000313" key="6">
    <source>
        <dbReference type="EMBL" id="KAB7496392.1"/>
    </source>
</evidence>
<dbReference type="InterPro" id="IPR042185">
    <property type="entry name" value="Serpin_sf_2"/>
</dbReference>
<keyword evidence="7" id="KW-1185">Reference proteome</keyword>
<keyword evidence="1" id="KW-0646">Protease inhibitor</keyword>
<evidence type="ECO:0000259" key="5">
    <source>
        <dbReference type="SMART" id="SM00093"/>
    </source>
</evidence>
<proteinExistence type="inferred from homology"/>
<feature type="chain" id="PRO_5024388777" evidence="4">
    <location>
        <begin position="28"/>
        <end position="437"/>
    </location>
</feature>
<dbReference type="InterPro" id="IPR036186">
    <property type="entry name" value="Serpin_sf"/>
</dbReference>
<dbReference type="Gene3D" id="3.30.497.10">
    <property type="entry name" value="Antithrombin, subunit I, domain 2"/>
    <property type="match status" value="1"/>
</dbReference>
<evidence type="ECO:0000313" key="7">
    <source>
        <dbReference type="Proteomes" id="UP000326759"/>
    </source>
</evidence>
<dbReference type="InterPro" id="IPR023796">
    <property type="entry name" value="Serpin_dom"/>
</dbReference>
<dbReference type="InterPro" id="IPR000215">
    <property type="entry name" value="Serpin_fam"/>
</dbReference>
<dbReference type="AlphaFoldDB" id="A0A5N5SR39"/>
<dbReference type="EMBL" id="SEYY01021391">
    <property type="protein sequence ID" value="KAB7496392.1"/>
    <property type="molecule type" value="Genomic_DNA"/>
</dbReference>
<sequence>MNFKTKNNATFFVLVAYLFSFLSLSHSQCLTDNDDLTTAVDTNLQSIQEFNLELFRRVFPKDPTKNFVFSPYSVWNALVLAYFGSAGKTQLQFEKVLRLHDKTSTLRKWRQLEYMYLKRESTSVSNIFVLSNKAYFDSRIKLRTCLEGILHNEIEELELINDPAGSADKINEFVNNMTRGNIKQLVNPMDVMFAFLILVNAAYFKGTWKATFDKEKTRDLPFKTFIGTTVDVPMMSQSGRFNYGFSDEGGFEMLELPYVGETISMYIFLPYKDTTENFYGMIDSFTAENLDTKIGKMQHTRMQVILPKFRIDTVLEDELLQAIYKMGLVDAFISYKANFTDFTYSRRVKLDKSIHKAFITVDEEGTEAAAATAFIVSKIGGNSMFVCDRPFVFMIRDNETKNILFTGAFQMPDTDGGNLPTSESSILDKLIPGVKGR</sequence>
<reference evidence="6 7" key="1">
    <citation type="journal article" date="2019" name="PLoS Biol.">
        <title>Sex chromosomes control vertical transmission of feminizing Wolbachia symbionts in an isopod.</title>
        <authorList>
            <person name="Becking T."/>
            <person name="Chebbi M.A."/>
            <person name="Giraud I."/>
            <person name="Moumen B."/>
            <person name="Laverre T."/>
            <person name="Caubet Y."/>
            <person name="Peccoud J."/>
            <person name="Gilbert C."/>
            <person name="Cordaux R."/>
        </authorList>
    </citation>
    <scope>NUCLEOTIDE SEQUENCE [LARGE SCALE GENOMIC DNA]</scope>
    <source>
        <strain evidence="6">ANa2</strain>
        <tissue evidence="6">Whole body excluding digestive tract and cuticle</tissue>
    </source>
</reference>
<keyword evidence="4" id="KW-0732">Signal</keyword>
<evidence type="ECO:0000256" key="1">
    <source>
        <dbReference type="ARBA" id="ARBA00022690"/>
    </source>
</evidence>
<dbReference type="PROSITE" id="PS00284">
    <property type="entry name" value="SERPIN"/>
    <property type="match status" value="1"/>
</dbReference>
<dbReference type="Gene3D" id="2.30.39.10">
    <property type="entry name" value="Alpha-1-antitrypsin, domain 1"/>
    <property type="match status" value="1"/>
</dbReference>
<evidence type="ECO:0000256" key="2">
    <source>
        <dbReference type="ARBA" id="ARBA00022900"/>
    </source>
</evidence>
<organism evidence="6 7">
    <name type="scientific">Armadillidium nasatum</name>
    <dbReference type="NCBI Taxonomy" id="96803"/>
    <lineage>
        <taxon>Eukaryota</taxon>
        <taxon>Metazoa</taxon>
        <taxon>Ecdysozoa</taxon>
        <taxon>Arthropoda</taxon>
        <taxon>Crustacea</taxon>
        <taxon>Multicrustacea</taxon>
        <taxon>Malacostraca</taxon>
        <taxon>Eumalacostraca</taxon>
        <taxon>Peracarida</taxon>
        <taxon>Isopoda</taxon>
        <taxon>Oniscidea</taxon>
        <taxon>Crinocheta</taxon>
        <taxon>Armadillidiidae</taxon>
        <taxon>Armadillidium</taxon>
    </lineage>
</organism>
<feature type="signal peptide" evidence="4">
    <location>
        <begin position="1"/>
        <end position="27"/>
    </location>
</feature>
<dbReference type="SMART" id="SM00093">
    <property type="entry name" value="SERPIN"/>
    <property type="match status" value="1"/>
</dbReference>
<dbReference type="Proteomes" id="UP000326759">
    <property type="component" value="Unassembled WGS sequence"/>
</dbReference>
<dbReference type="InterPro" id="IPR023795">
    <property type="entry name" value="Serpin_CS"/>
</dbReference>
<name>A0A5N5SR39_9CRUS</name>
<feature type="domain" description="Serpin" evidence="5">
    <location>
        <begin position="52"/>
        <end position="412"/>
    </location>
</feature>
<comment type="similarity">
    <text evidence="3">Belongs to the serpin family.</text>
</comment>